<organism evidence="2 3">
    <name type="scientific">Mytilus coruscus</name>
    <name type="common">Sea mussel</name>
    <dbReference type="NCBI Taxonomy" id="42192"/>
    <lineage>
        <taxon>Eukaryota</taxon>
        <taxon>Metazoa</taxon>
        <taxon>Spiralia</taxon>
        <taxon>Lophotrochozoa</taxon>
        <taxon>Mollusca</taxon>
        <taxon>Bivalvia</taxon>
        <taxon>Autobranchia</taxon>
        <taxon>Pteriomorphia</taxon>
        <taxon>Mytilida</taxon>
        <taxon>Mytiloidea</taxon>
        <taxon>Mytilidae</taxon>
        <taxon>Mytilinae</taxon>
        <taxon>Mytilus</taxon>
    </lineage>
</organism>
<keyword evidence="3" id="KW-1185">Reference proteome</keyword>
<reference evidence="2 3" key="1">
    <citation type="submission" date="2020-06" db="EMBL/GenBank/DDBJ databases">
        <authorList>
            <person name="Li R."/>
            <person name="Bekaert M."/>
        </authorList>
    </citation>
    <scope>NUCLEOTIDE SEQUENCE [LARGE SCALE GENOMIC DNA]</scope>
    <source>
        <strain evidence="3">wild</strain>
    </source>
</reference>
<dbReference type="GO" id="GO:0003676">
    <property type="term" value="F:nucleic acid binding"/>
    <property type="evidence" value="ECO:0007669"/>
    <property type="project" value="InterPro"/>
</dbReference>
<dbReference type="EMBL" id="CACVKT020004355">
    <property type="protein sequence ID" value="CAC5389633.1"/>
    <property type="molecule type" value="Genomic_DNA"/>
</dbReference>
<evidence type="ECO:0000313" key="3">
    <source>
        <dbReference type="Proteomes" id="UP000507470"/>
    </source>
</evidence>
<evidence type="ECO:0000313" key="2">
    <source>
        <dbReference type="EMBL" id="CAC5389633.1"/>
    </source>
</evidence>
<protein>
    <recommendedName>
        <fullName evidence="1">Integrase catalytic domain-containing protein</fullName>
    </recommendedName>
</protein>
<sequence>MAPLLEEQMTADKPPFTFVGVDYLGPLNVILGRSVVKSYGCLFTCLTTRAVHIEIAHSLNTDSFISAFQRFTSRRGIPEKVYSDNGTNFVGGEIEQWNKAIISNYMLHKDIIWTFNPPYASHRGGAWERMIRSTRNIFKALINQQLLSDEQLLTFMAEIERIMNDRPITAIRDNCRDLQVLTPNMLLLMKSNRSTPQGVFDKKDIHAKRWWKQIQHLANEFWKRWLREYLPTLQ</sequence>
<dbReference type="InterPro" id="IPR012337">
    <property type="entry name" value="RNaseH-like_sf"/>
</dbReference>
<gene>
    <name evidence="2" type="ORF">MCOR_24781</name>
</gene>
<dbReference type="InterPro" id="IPR001584">
    <property type="entry name" value="Integrase_cat-core"/>
</dbReference>
<proteinExistence type="predicted"/>
<dbReference type="AlphaFoldDB" id="A0A6J8C0A6"/>
<dbReference type="PANTHER" id="PTHR47331">
    <property type="entry name" value="PHD-TYPE DOMAIN-CONTAINING PROTEIN"/>
    <property type="match status" value="1"/>
</dbReference>
<name>A0A6J8C0A6_MYTCO</name>
<dbReference type="PROSITE" id="PS50994">
    <property type="entry name" value="INTEGRASE"/>
    <property type="match status" value="1"/>
</dbReference>
<dbReference type="GO" id="GO:0015074">
    <property type="term" value="P:DNA integration"/>
    <property type="evidence" value="ECO:0007669"/>
    <property type="project" value="InterPro"/>
</dbReference>
<dbReference type="SUPFAM" id="SSF53098">
    <property type="entry name" value="Ribonuclease H-like"/>
    <property type="match status" value="1"/>
</dbReference>
<dbReference type="PANTHER" id="PTHR47331:SF1">
    <property type="entry name" value="GAG-LIKE PROTEIN"/>
    <property type="match status" value="1"/>
</dbReference>
<accession>A0A6J8C0A6</accession>
<dbReference type="InterPro" id="IPR036397">
    <property type="entry name" value="RNaseH_sf"/>
</dbReference>
<dbReference type="OrthoDB" id="10050666at2759"/>
<dbReference type="Proteomes" id="UP000507470">
    <property type="component" value="Unassembled WGS sequence"/>
</dbReference>
<evidence type="ECO:0000259" key="1">
    <source>
        <dbReference type="PROSITE" id="PS50994"/>
    </source>
</evidence>
<dbReference type="Gene3D" id="3.30.420.10">
    <property type="entry name" value="Ribonuclease H-like superfamily/Ribonuclease H"/>
    <property type="match status" value="1"/>
</dbReference>
<feature type="domain" description="Integrase catalytic" evidence="1">
    <location>
        <begin position="10"/>
        <end position="191"/>
    </location>
</feature>